<dbReference type="OrthoDB" id="7868067at2"/>
<keyword evidence="2 5" id="KW-0812">Transmembrane</keyword>
<evidence type="ECO:0000256" key="4">
    <source>
        <dbReference type="ARBA" id="ARBA00023136"/>
    </source>
</evidence>
<dbReference type="EMBL" id="LR536450">
    <property type="protein sequence ID" value="VFU07093.1"/>
    <property type="molecule type" value="Genomic_DNA"/>
</dbReference>
<name>A0A4U8YZC5_METTU</name>
<accession>A0A4U8YZC5</accession>
<dbReference type="Proteomes" id="UP000294360">
    <property type="component" value="Chromosome"/>
</dbReference>
<organism evidence="7 8">
    <name type="scientific">Methylocella tundrae</name>
    <dbReference type="NCBI Taxonomy" id="227605"/>
    <lineage>
        <taxon>Bacteria</taxon>
        <taxon>Pseudomonadati</taxon>
        <taxon>Pseudomonadota</taxon>
        <taxon>Alphaproteobacteria</taxon>
        <taxon>Hyphomicrobiales</taxon>
        <taxon>Beijerinckiaceae</taxon>
        <taxon>Methylocella</taxon>
    </lineage>
</organism>
<dbReference type="Pfam" id="PF06305">
    <property type="entry name" value="LapA_dom"/>
    <property type="match status" value="1"/>
</dbReference>
<evidence type="ECO:0000256" key="2">
    <source>
        <dbReference type="ARBA" id="ARBA00022692"/>
    </source>
</evidence>
<sequence>MAKFLKWLFLLPIIVIGLALALANRQIATIYFDPFPNGGVNGPQISAPFFLILFVALMAGVVIGGVATWIGQAPHRRAARRTRAELRRLSAERTRHNLHPAIENRRGA</sequence>
<evidence type="ECO:0000313" key="7">
    <source>
        <dbReference type="EMBL" id="VFU07093.1"/>
    </source>
</evidence>
<evidence type="ECO:0000259" key="6">
    <source>
        <dbReference type="Pfam" id="PF06305"/>
    </source>
</evidence>
<dbReference type="AlphaFoldDB" id="A0A4U8YZC5"/>
<keyword evidence="1" id="KW-1003">Cell membrane</keyword>
<reference evidence="7 8" key="1">
    <citation type="submission" date="2019-03" db="EMBL/GenBank/DDBJ databases">
        <authorList>
            <person name="Kox A.R. M."/>
        </authorList>
    </citation>
    <scope>NUCLEOTIDE SEQUENCE [LARGE SCALE GENOMIC DNA]</scope>
    <source>
        <strain evidence="7">MTUNDRAET4 annotated genome</strain>
    </source>
</reference>
<feature type="transmembrane region" description="Helical" evidence="5">
    <location>
        <begin position="49"/>
        <end position="71"/>
    </location>
</feature>
<keyword evidence="3 5" id="KW-1133">Transmembrane helix</keyword>
<dbReference type="GO" id="GO:0005886">
    <property type="term" value="C:plasma membrane"/>
    <property type="evidence" value="ECO:0007669"/>
    <property type="project" value="InterPro"/>
</dbReference>
<dbReference type="InterPro" id="IPR010445">
    <property type="entry name" value="LapA_dom"/>
</dbReference>
<evidence type="ECO:0000256" key="3">
    <source>
        <dbReference type="ARBA" id="ARBA00022989"/>
    </source>
</evidence>
<dbReference type="KEGG" id="mtun:MTUNDRAET4_0200"/>
<dbReference type="RefSeq" id="WP_134486088.1">
    <property type="nucleotide sequence ID" value="NZ_CP139089.1"/>
</dbReference>
<evidence type="ECO:0000256" key="1">
    <source>
        <dbReference type="ARBA" id="ARBA00022475"/>
    </source>
</evidence>
<keyword evidence="4 5" id="KW-0472">Membrane</keyword>
<gene>
    <name evidence="7" type="ORF">MTUNDRAET4_0200</name>
</gene>
<protein>
    <recommendedName>
        <fullName evidence="6">Lipopolysaccharide assembly protein A domain-containing protein</fullName>
    </recommendedName>
</protein>
<evidence type="ECO:0000313" key="8">
    <source>
        <dbReference type="Proteomes" id="UP000294360"/>
    </source>
</evidence>
<feature type="domain" description="Lipopolysaccharide assembly protein A" evidence="6">
    <location>
        <begin position="44"/>
        <end position="92"/>
    </location>
</feature>
<proteinExistence type="predicted"/>
<evidence type="ECO:0000256" key="5">
    <source>
        <dbReference type="SAM" id="Phobius"/>
    </source>
</evidence>